<evidence type="ECO:0000256" key="2">
    <source>
        <dbReference type="ARBA" id="ARBA00022692"/>
    </source>
</evidence>
<dbReference type="EMBL" id="CAXLJM020000046">
    <property type="protein sequence ID" value="CAL8111788.1"/>
    <property type="molecule type" value="Genomic_DNA"/>
</dbReference>
<feature type="region of interest" description="Disordered" evidence="5">
    <location>
        <begin position="52"/>
        <end position="71"/>
    </location>
</feature>
<feature type="transmembrane region" description="Helical" evidence="6">
    <location>
        <begin position="131"/>
        <end position="147"/>
    </location>
</feature>
<evidence type="ECO:0000256" key="5">
    <source>
        <dbReference type="SAM" id="MobiDB-lite"/>
    </source>
</evidence>
<comment type="caution">
    <text evidence="8">The sequence shown here is derived from an EMBL/GenBank/DDBJ whole genome shotgun (WGS) entry which is preliminary data.</text>
</comment>
<keyword evidence="3 6" id="KW-1133">Transmembrane helix</keyword>
<dbReference type="PANTHER" id="PTHR22911:SF6">
    <property type="entry name" value="SOLUTE CARRIER FAMILY 35 MEMBER G1"/>
    <property type="match status" value="1"/>
</dbReference>
<evidence type="ECO:0000256" key="3">
    <source>
        <dbReference type="ARBA" id="ARBA00022989"/>
    </source>
</evidence>
<keyword evidence="4 6" id="KW-0472">Membrane</keyword>
<evidence type="ECO:0000313" key="8">
    <source>
        <dbReference type="EMBL" id="CAL8111788.1"/>
    </source>
</evidence>
<feature type="transmembrane region" description="Helical" evidence="6">
    <location>
        <begin position="324"/>
        <end position="345"/>
    </location>
</feature>
<dbReference type="SUPFAM" id="SSF103481">
    <property type="entry name" value="Multidrug resistance efflux transporter EmrE"/>
    <property type="match status" value="2"/>
</dbReference>
<feature type="transmembrane region" description="Helical" evidence="6">
    <location>
        <begin position="261"/>
        <end position="282"/>
    </location>
</feature>
<feature type="compositionally biased region" description="Acidic residues" evidence="5">
    <location>
        <begin position="55"/>
        <end position="68"/>
    </location>
</feature>
<feature type="transmembrane region" description="Helical" evidence="6">
    <location>
        <begin position="229"/>
        <end position="246"/>
    </location>
</feature>
<proteinExistence type="predicted"/>
<feature type="transmembrane region" description="Helical" evidence="6">
    <location>
        <begin position="201"/>
        <end position="222"/>
    </location>
</feature>
<protein>
    <recommendedName>
        <fullName evidence="7">EamA domain-containing protein</fullName>
    </recommendedName>
</protein>
<evidence type="ECO:0000256" key="4">
    <source>
        <dbReference type="ARBA" id="ARBA00023136"/>
    </source>
</evidence>
<sequence>MAFQNTVPASVFTNTDVKQEGPFSLFIITNEFREKSQVGITVVVDHSLPVHPISEEDSDYDSDEEDGESGSQVEIVEVGKKSLEECSETRSKRSVWRKYRGILLALASSLIFTVSAILVKKLDTFDPFNTAFYKFQGALIPAIPLLLQKRFCSKKGSAVTERVWPLTERQKLKAFGLVLLRSFLSCNALLLHYFSMKYLPMGDALTIASASPLFVGILAKVFLGEKCGYSTVIASILSLLGVAAISKPPVLTGSASFNGDILIGSGLAFGCTLVTAVSYIVLRHIRKVHYSVTTLTYGGWGSLETLIVVLLIPGLKIPSGSTEWIIVIALAVLTLVGQLAIILAMKSEQAGPVALVRTADTLFGFMLEIAIFRKFPDIWSIIGATVIVLSVAFIALRKWVRSLPKGHSVRRKLWFVSM</sequence>
<feature type="transmembrane region" description="Helical" evidence="6">
    <location>
        <begin position="99"/>
        <end position="119"/>
    </location>
</feature>
<feature type="transmembrane region" description="Helical" evidence="6">
    <location>
        <begin position="354"/>
        <end position="372"/>
    </location>
</feature>
<comment type="subcellular location">
    <subcellularLocation>
        <location evidence="1">Membrane</location>
        <topology evidence="1">Multi-pass membrane protein</topology>
    </subcellularLocation>
</comment>
<feature type="transmembrane region" description="Helical" evidence="6">
    <location>
        <begin position="174"/>
        <end position="195"/>
    </location>
</feature>
<dbReference type="Pfam" id="PF00892">
    <property type="entry name" value="EamA"/>
    <property type="match status" value="2"/>
</dbReference>
<accession>A0ABP1QX17</accession>
<evidence type="ECO:0000259" key="7">
    <source>
        <dbReference type="Pfam" id="PF00892"/>
    </source>
</evidence>
<feature type="domain" description="EamA" evidence="7">
    <location>
        <begin position="100"/>
        <end position="246"/>
    </location>
</feature>
<gene>
    <name evidence="8" type="ORF">ODALV1_LOCUS15356</name>
</gene>
<reference evidence="8 9" key="1">
    <citation type="submission" date="2024-08" db="EMBL/GenBank/DDBJ databases">
        <authorList>
            <person name="Cucini C."/>
            <person name="Frati F."/>
        </authorList>
    </citation>
    <scope>NUCLEOTIDE SEQUENCE [LARGE SCALE GENOMIC DNA]</scope>
</reference>
<feature type="transmembrane region" description="Helical" evidence="6">
    <location>
        <begin position="378"/>
        <end position="396"/>
    </location>
</feature>
<keyword evidence="2 6" id="KW-0812">Transmembrane</keyword>
<name>A0ABP1QX17_9HEXA</name>
<dbReference type="InterPro" id="IPR000620">
    <property type="entry name" value="EamA_dom"/>
</dbReference>
<dbReference type="PANTHER" id="PTHR22911">
    <property type="entry name" value="ACYL-MALONYL CONDENSING ENZYME-RELATED"/>
    <property type="match status" value="1"/>
</dbReference>
<organism evidence="8 9">
    <name type="scientific">Orchesella dallaii</name>
    <dbReference type="NCBI Taxonomy" id="48710"/>
    <lineage>
        <taxon>Eukaryota</taxon>
        <taxon>Metazoa</taxon>
        <taxon>Ecdysozoa</taxon>
        <taxon>Arthropoda</taxon>
        <taxon>Hexapoda</taxon>
        <taxon>Collembola</taxon>
        <taxon>Entomobryomorpha</taxon>
        <taxon>Entomobryoidea</taxon>
        <taxon>Orchesellidae</taxon>
        <taxon>Orchesellinae</taxon>
        <taxon>Orchesella</taxon>
    </lineage>
</organism>
<dbReference type="Proteomes" id="UP001642540">
    <property type="component" value="Unassembled WGS sequence"/>
</dbReference>
<evidence type="ECO:0000313" key="9">
    <source>
        <dbReference type="Proteomes" id="UP001642540"/>
    </source>
</evidence>
<evidence type="ECO:0000256" key="1">
    <source>
        <dbReference type="ARBA" id="ARBA00004141"/>
    </source>
</evidence>
<feature type="transmembrane region" description="Helical" evidence="6">
    <location>
        <begin position="294"/>
        <end position="312"/>
    </location>
</feature>
<dbReference type="InterPro" id="IPR037185">
    <property type="entry name" value="EmrE-like"/>
</dbReference>
<evidence type="ECO:0000256" key="6">
    <source>
        <dbReference type="SAM" id="Phobius"/>
    </source>
</evidence>
<keyword evidence="9" id="KW-1185">Reference proteome</keyword>
<feature type="domain" description="EamA" evidence="7">
    <location>
        <begin position="263"/>
        <end position="395"/>
    </location>
</feature>